<comment type="caution">
    <text evidence="2">The sequence shown here is derived from an EMBL/GenBank/DDBJ whole genome shotgun (WGS) entry which is preliminary data.</text>
</comment>
<dbReference type="Gene3D" id="1.10.287.1060">
    <property type="entry name" value="ESAT-6-like"/>
    <property type="match status" value="1"/>
</dbReference>
<keyword evidence="3" id="KW-1185">Reference proteome</keyword>
<gene>
    <name evidence="2" type="ORF">FXN61_26630</name>
</gene>
<protein>
    <recommendedName>
        <fullName evidence="1">ESAT-6-like protein</fullName>
    </recommendedName>
</protein>
<accession>A0ABX1FMM2</accession>
<dbReference type="InterPro" id="IPR010310">
    <property type="entry name" value="T7SS_ESAT-6-like"/>
</dbReference>
<sequence>MQDQAHLDPEIVARAAQMADNVAQQIQVHQRQLGHPVSALAGQWEGKAYQAFVPVYEQWEQGVTRLVNALTGLGENTTVAVATYESADDASATGITSVAGHSPFGGALQA</sequence>
<dbReference type="RefSeq" id="WP_167976842.1">
    <property type="nucleotide sequence ID" value="NZ_VSRL01000112.1"/>
</dbReference>
<organism evidence="2 3">
    <name type="scientific">Lentzea indica</name>
    <dbReference type="NCBI Taxonomy" id="2604800"/>
    <lineage>
        <taxon>Bacteria</taxon>
        <taxon>Bacillati</taxon>
        <taxon>Actinomycetota</taxon>
        <taxon>Actinomycetes</taxon>
        <taxon>Pseudonocardiales</taxon>
        <taxon>Pseudonocardiaceae</taxon>
        <taxon>Lentzea</taxon>
    </lineage>
</organism>
<evidence type="ECO:0000313" key="2">
    <source>
        <dbReference type="EMBL" id="NKE60182.1"/>
    </source>
</evidence>
<evidence type="ECO:0000256" key="1">
    <source>
        <dbReference type="RuleBase" id="RU362001"/>
    </source>
</evidence>
<evidence type="ECO:0000313" key="3">
    <source>
        <dbReference type="Proteomes" id="UP001515943"/>
    </source>
</evidence>
<name>A0ABX1FMM2_9PSEU</name>
<reference evidence="2 3" key="1">
    <citation type="submission" date="2019-08" db="EMBL/GenBank/DDBJ databases">
        <title>Lentzea from Indian Himalayas.</title>
        <authorList>
            <person name="Mandal S."/>
            <person name="Mallick Gupta A."/>
            <person name="Maiti P.K."/>
            <person name="Sarkar J."/>
            <person name="Mandal S."/>
        </authorList>
    </citation>
    <scope>NUCLEOTIDE SEQUENCE [LARGE SCALE GENOMIC DNA]</scope>
    <source>
        <strain evidence="2 3">PSKA42</strain>
    </source>
</reference>
<dbReference type="InterPro" id="IPR036689">
    <property type="entry name" value="ESAT-6-like_sf"/>
</dbReference>
<dbReference type="Pfam" id="PF06013">
    <property type="entry name" value="WXG100"/>
    <property type="match status" value="1"/>
</dbReference>
<dbReference type="Proteomes" id="UP001515943">
    <property type="component" value="Unassembled WGS sequence"/>
</dbReference>
<dbReference type="EMBL" id="VSRL01000112">
    <property type="protein sequence ID" value="NKE60182.1"/>
    <property type="molecule type" value="Genomic_DNA"/>
</dbReference>
<dbReference type="NCBIfam" id="TIGR03930">
    <property type="entry name" value="WXG100_ESAT6"/>
    <property type="match status" value="1"/>
</dbReference>
<dbReference type="SUPFAM" id="SSF140453">
    <property type="entry name" value="EsxAB dimer-like"/>
    <property type="match status" value="1"/>
</dbReference>
<proteinExistence type="inferred from homology"/>
<comment type="similarity">
    <text evidence="1">Belongs to the WXG100 family.</text>
</comment>